<dbReference type="InterPro" id="IPR021309">
    <property type="entry name" value="YgaP-like_TM"/>
</dbReference>
<dbReference type="InterPro" id="IPR023393">
    <property type="entry name" value="START-like_dom_sf"/>
</dbReference>
<feature type="domain" description="Coenzyme Q-binding protein COQ10 START" evidence="2">
    <location>
        <begin position="96"/>
        <end position="216"/>
    </location>
</feature>
<proteinExistence type="inferred from homology"/>
<comment type="similarity">
    <text evidence="1">Belongs to the ribosome association toxin RatA family.</text>
</comment>
<dbReference type="Proteomes" id="UP000784128">
    <property type="component" value="Unassembled WGS sequence"/>
</dbReference>
<dbReference type="Pfam" id="PF03364">
    <property type="entry name" value="Polyketide_cyc"/>
    <property type="match status" value="1"/>
</dbReference>
<dbReference type="CDD" id="cd07817">
    <property type="entry name" value="SRPBCC_8"/>
    <property type="match status" value="1"/>
</dbReference>
<sequence length="245" mass="26853">MNTTRTDIQKGRQAHTAVNVGRIERKASMIGGAALAITGLTKMKNMKFIPGVAMMAAGGMLLYRGKTGHCDMYEAMGVATAGTEDAGLVVEKVLTINRPPQQVYDFWHDFQNLPRFMQHLDMVQKTGNSTSHWKAKGPGDVTLEWDAEVIEDTPGERISWQSLENADIPNRGTVEFHEAPAGRGTELSVKMQYFPVGGAVGKMAAKVAHGINSRQVEEDLRRLKQILETGETPTACLVPECMTTH</sequence>
<evidence type="ECO:0000313" key="4">
    <source>
        <dbReference type="EMBL" id="MBT1073426.1"/>
    </source>
</evidence>
<gene>
    <name evidence="4" type="ORF">KJB30_16665</name>
</gene>
<dbReference type="Gene3D" id="3.30.530.20">
    <property type="match status" value="1"/>
</dbReference>
<evidence type="ECO:0000313" key="5">
    <source>
        <dbReference type="Proteomes" id="UP000784128"/>
    </source>
</evidence>
<dbReference type="EMBL" id="JAHDYS010000021">
    <property type="protein sequence ID" value="MBT1073426.1"/>
    <property type="molecule type" value="Genomic_DNA"/>
</dbReference>
<reference evidence="4 5" key="1">
    <citation type="submission" date="2021-05" db="EMBL/GenBank/DDBJ databases">
        <title>The draft genome of Geobacter chapellei DSM 13688.</title>
        <authorList>
            <person name="Xu Z."/>
            <person name="Masuda Y."/>
            <person name="Itoh H."/>
            <person name="Senoo K."/>
        </authorList>
    </citation>
    <scope>NUCLEOTIDE SEQUENCE [LARGE SCALE GENOMIC DNA]</scope>
    <source>
        <strain evidence="4 5">DSM 13688</strain>
    </source>
</reference>
<organism evidence="4 5">
    <name type="scientific">Pelotalea chapellei</name>
    <dbReference type="NCBI Taxonomy" id="44671"/>
    <lineage>
        <taxon>Bacteria</taxon>
        <taxon>Pseudomonadati</taxon>
        <taxon>Thermodesulfobacteriota</taxon>
        <taxon>Desulfuromonadia</taxon>
        <taxon>Geobacterales</taxon>
        <taxon>Geobacteraceae</taxon>
        <taxon>Pelotalea</taxon>
    </lineage>
</organism>
<protein>
    <submittedName>
        <fullName evidence="4">SRPBCC family protein</fullName>
    </submittedName>
</protein>
<dbReference type="InterPro" id="IPR005031">
    <property type="entry name" value="COQ10_START"/>
</dbReference>
<dbReference type="SUPFAM" id="SSF55961">
    <property type="entry name" value="Bet v1-like"/>
    <property type="match status" value="1"/>
</dbReference>
<evidence type="ECO:0000256" key="1">
    <source>
        <dbReference type="ARBA" id="ARBA00008918"/>
    </source>
</evidence>
<name>A0ABS5UD62_9BACT</name>
<keyword evidence="5" id="KW-1185">Reference proteome</keyword>
<evidence type="ECO:0000259" key="3">
    <source>
        <dbReference type="Pfam" id="PF11127"/>
    </source>
</evidence>
<accession>A0ABS5UD62</accession>
<dbReference type="PANTHER" id="PTHR33824">
    <property type="entry name" value="POLYKETIDE CYCLASE/DEHYDRASE AND LIPID TRANSPORT SUPERFAMILY PROTEIN"/>
    <property type="match status" value="1"/>
</dbReference>
<comment type="caution">
    <text evidence="4">The sequence shown here is derived from an EMBL/GenBank/DDBJ whole genome shotgun (WGS) entry which is preliminary data.</text>
</comment>
<dbReference type="RefSeq" id="WP_214301450.1">
    <property type="nucleotide sequence ID" value="NZ_JAHDYS010000021.1"/>
</dbReference>
<evidence type="ECO:0000259" key="2">
    <source>
        <dbReference type="Pfam" id="PF03364"/>
    </source>
</evidence>
<dbReference type="PANTHER" id="PTHR33824:SF7">
    <property type="entry name" value="POLYKETIDE CYCLASE_DEHYDRASE AND LIPID TRANSPORT SUPERFAMILY PROTEIN"/>
    <property type="match status" value="1"/>
</dbReference>
<dbReference type="InterPro" id="IPR047137">
    <property type="entry name" value="ORF3"/>
</dbReference>
<feature type="domain" description="Inner membrane protein YgaP-like transmembrane" evidence="3">
    <location>
        <begin position="18"/>
        <end position="82"/>
    </location>
</feature>
<dbReference type="Pfam" id="PF11127">
    <property type="entry name" value="YgaP-like_TM"/>
    <property type="match status" value="1"/>
</dbReference>